<comment type="cofactor">
    <cofactor evidence="6">
        <name>Zn(2+)</name>
        <dbReference type="ChEBI" id="CHEBI:29105"/>
    </cofactor>
    <text evidence="6">Binds 1 zinc ion per subunit.</text>
</comment>
<dbReference type="GO" id="GO:0008270">
    <property type="term" value="F:zinc ion binding"/>
    <property type="evidence" value="ECO:0007669"/>
    <property type="project" value="InterPro"/>
</dbReference>
<dbReference type="EMBL" id="LN885086">
    <property type="protein sequence ID" value="CUQ65827.1"/>
    <property type="molecule type" value="Genomic_DNA"/>
</dbReference>
<dbReference type="GO" id="GO:0004089">
    <property type="term" value="F:carbonate dehydratase activity"/>
    <property type="evidence" value="ECO:0007669"/>
    <property type="project" value="InterPro"/>
</dbReference>
<feature type="transmembrane region" description="Helical" evidence="7">
    <location>
        <begin position="256"/>
        <end position="274"/>
    </location>
</feature>
<dbReference type="SMART" id="SM00947">
    <property type="entry name" value="Pro_CA"/>
    <property type="match status" value="1"/>
</dbReference>
<dbReference type="InterPro" id="IPR011547">
    <property type="entry name" value="SLC26A/SulP_dom"/>
</dbReference>
<evidence type="ECO:0000313" key="10">
    <source>
        <dbReference type="Proteomes" id="UP000066284"/>
    </source>
</evidence>
<sequence>MTNFSPAALPADMRAGLVVFLVALPLCLGIALASGAPLMSGLLAGIVGGIVVGVVSGSHTSISGPAAGLTAVVAAQIAALGSFETFLLAVVVAGLIQIGLGLARMGFIAAFFPSSVIKGLLAAIGTILILKQIPHVLGHDTDPEGEMSFFQPDQETTFSELLGLFSDVQLGASVIGLLSLAVLVAWDRWKPLKESLVPAPLVVVILGIGIGLWFEHLGDPWLIKSSHFVQVPIAEDLRGLLSLLSPPAFSQWGNPTVYTAALTLAVVASLETLLNIQAVDKLDPQQRTSPPSRELLAQGVGNVTSGLIGGLPVTSVIVRSSVNVMAGGKTKRSAVVHGILLLVAVPLIPTWLNRIPLASLAAILLVTGVKLASPTLVKQMWHEGRSQFLPFVVTVVAIVLTDLLTGILIGLATAVGFILHSNMRHPMRRLVEKHLGGDVLHIELTNQVSFLNRAALAQALSEAPANGHVLIDAQNTDYIDPDVLDLIRDFKELSAPARHIEVSLVGFKAKYQFEDQIQYLDYSTRELQQSLTPRQVFQILKDGNERFRSGRRLTRDLVRQIRATADRQHPLAVVLSCIDSRTPAEIIFDLGMGDIFSIRVAGNVIGPQILASAEYGCAVAGAKLILVVGHTHCGAVTTAVKLACSAQTAASATGCDHLGSIVTDIQSSIDPTACRDLREGEQSRFDALLDTVIRQNVQRAVESFRWHSRTLDKLVHDQRIAIVGALYHVESGAIEIVTELPTEPTTPPS</sequence>
<dbReference type="Pfam" id="PF00916">
    <property type="entry name" value="Sulfate_transp"/>
    <property type="match status" value="1"/>
</dbReference>
<keyword evidence="6" id="KW-0862">Zinc</keyword>
<dbReference type="GO" id="GO:0016020">
    <property type="term" value="C:membrane"/>
    <property type="evidence" value="ECO:0007669"/>
    <property type="project" value="UniProtKB-SubCell"/>
</dbReference>
<feature type="binding site" evidence="6">
    <location>
        <position position="579"/>
    </location>
    <ligand>
        <name>Zn(2+)</name>
        <dbReference type="ChEBI" id="CHEBI:29105"/>
    </ligand>
</feature>
<name>A0A0S4KN06_9BACT</name>
<feature type="binding site" evidence="6">
    <location>
        <position position="630"/>
    </location>
    <ligand>
        <name>Zn(2+)</name>
        <dbReference type="ChEBI" id="CHEBI:29105"/>
    </ligand>
</feature>
<dbReference type="STRING" id="1715989.NITINOP_0852"/>
<keyword evidence="3 7" id="KW-0812">Transmembrane</keyword>
<dbReference type="InterPro" id="IPR001902">
    <property type="entry name" value="SLC26A/SulP_fam"/>
</dbReference>
<evidence type="ECO:0000256" key="5">
    <source>
        <dbReference type="ARBA" id="ARBA00023136"/>
    </source>
</evidence>
<dbReference type="Gene3D" id="3.40.1050.10">
    <property type="entry name" value="Carbonic anhydrase"/>
    <property type="match status" value="1"/>
</dbReference>
<evidence type="ECO:0000313" key="9">
    <source>
        <dbReference type="EMBL" id="CUQ65827.1"/>
    </source>
</evidence>
<evidence type="ECO:0000256" key="2">
    <source>
        <dbReference type="ARBA" id="ARBA00006217"/>
    </source>
</evidence>
<keyword evidence="6" id="KW-0479">Metal-binding</keyword>
<feature type="transmembrane region" description="Helical" evidence="7">
    <location>
        <begin position="168"/>
        <end position="186"/>
    </location>
</feature>
<dbReference type="InterPro" id="IPR036874">
    <property type="entry name" value="Carbonic_anhydrase_sf"/>
</dbReference>
<evidence type="ECO:0000256" key="6">
    <source>
        <dbReference type="PIRSR" id="PIRSR601765-1"/>
    </source>
</evidence>
<feature type="transmembrane region" description="Helical" evidence="7">
    <location>
        <begin position="107"/>
        <end position="130"/>
    </location>
</feature>
<dbReference type="GO" id="GO:0055085">
    <property type="term" value="P:transmembrane transport"/>
    <property type="evidence" value="ECO:0007669"/>
    <property type="project" value="InterPro"/>
</dbReference>
<evidence type="ECO:0000256" key="7">
    <source>
        <dbReference type="SAM" id="Phobius"/>
    </source>
</evidence>
<evidence type="ECO:0000256" key="3">
    <source>
        <dbReference type="ARBA" id="ARBA00022692"/>
    </source>
</evidence>
<comment type="similarity">
    <text evidence="2">Belongs to the beta-class carbonic anhydrase family.</text>
</comment>
<comment type="subcellular location">
    <subcellularLocation>
        <location evidence="1">Membrane</location>
        <topology evidence="1">Multi-pass membrane protein</topology>
    </subcellularLocation>
</comment>
<dbReference type="SUPFAM" id="SSF53056">
    <property type="entry name" value="beta-carbonic anhydrase, cab"/>
    <property type="match status" value="1"/>
</dbReference>
<evidence type="ECO:0000256" key="1">
    <source>
        <dbReference type="ARBA" id="ARBA00004141"/>
    </source>
</evidence>
<feature type="binding site" evidence="6">
    <location>
        <position position="577"/>
    </location>
    <ligand>
        <name>Zn(2+)</name>
        <dbReference type="ChEBI" id="CHEBI:29105"/>
    </ligand>
</feature>
<gene>
    <name evidence="9" type="ORF">NITINOP_0852</name>
</gene>
<dbReference type="AlphaFoldDB" id="A0A0S4KN06"/>
<feature type="transmembrane region" description="Helical" evidence="7">
    <location>
        <begin position="195"/>
        <end position="214"/>
    </location>
</feature>
<protein>
    <submittedName>
        <fullName evidence="9">Putative Sulfate transporter</fullName>
    </submittedName>
</protein>
<feature type="binding site" evidence="6">
    <location>
        <position position="633"/>
    </location>
    <ligand>
        <name>Zn(2+)</name>
        <dbReference type="ChEBI" id="CHEBI:29105"/>
    </ligand>
</feature>
<feature type="transmembrane region" description="Helical" evidence="7">
    <location>
        <begin position="334"/>
        <end position="352"/>
    </location>
</feature>
<feature type="transmembrane region" description="Helical" evidence="7">
    <location>
        <begin position="357"/>
        <end position="376"/>
    </location>
</feature>
<accession>A0A0S4KN06</accession>
<keyword evidence="4 7" id="KW-1133">Transmembrane helix</keyword>
<dbReference type="OrthoDB" id="9769739at2"/>
<keyword evidence="5 7" id="KW-0472">Membrane</keyword>
<dbReference type="KEGG" id="nio:NITINOP_0852"/>
<evidence type="ECO:0000256" key="4">
    <source>
        <dbReference type="ARBA" id="ARBA00022989"/>
    </source>
</evidence>
<dbReference type="PANTHER" id="PTHR11814">
    <property type="entry name" value="SULFATE TRANSPORTER"/>
    <property type="match status" value="1"/>
</dbReference>
<feature type="transmembrane region" description="Helical" evidence="7">
    <location>
        <begin position="388"/>
        <end position="419"/>
    </location>
</feature>
<dbReference type="Pfam" id="PF00484">
    <property type="entry name" value="Pro_CA"/>
    <property type="match status" value="1"/>
</dbReference>
<feature type="transmembrane region" description="Helical" evidence="7">
    <location>
        <begin position="42"/>
        <end position="62"/>
    </location>
</feature>
<dbReference type="InterPro" id="IPR001765">
    <property type="entry name" value="Carbonic_anhydrase"/>
</dbReference>
<feature type="transmembrane region" description="Helical" evidence="7">
    <location>
        <begin position="15"/>
        <end position="35"/>
    </location>
</feature>
<feature type="domain" description="SLC26A/SulP transporter" evidence="8">
    <location>
        <begin position="11"/>
        <end position="394"/>
    </location>
</feature>
<keyword evidence="10" id="KW-1185">Reference proteome</keyword>
<dbReference type="Proteomes" id="UP000066284">
    <property type="component" value="Chromosome 1"/>
</dbReference>
<reference evidence="10" key="1">
    <citation type="submission" date="2015-09" db="EMBL/GenBank/DDBJ databases">
        <authorList>
            <person name="Daims H."/>
        </authorList>
    </citation>
    <scope>NUCLEOTIDE SEQUENCE [LARGE SCALE GENOMIC DNA]</scope>
</reference>
<dbReference type="RefSeq" id="WP_062483470.1">
    <property type="nucleotide sequence ID" value="NZ_LN885086.1"/>
</dbReference>
<proteinExistence type="inferred from homology"/>
<feature type="transmembrane region" description="Helical" evidence="7">
    <location>
        <begin position="68"/>
        <end position="95"/>
    </location>
</feature>
<organism evidence="9 10">
    <name type="scientific">Candidatus Nitrospira inopinata</name>
    <dbReference type="NCBI Taxonomy" id="1715989"/>
    <lineage>
        <taxon>Bacteria</taxon>
        <taxon>Pseudomonadati</taxon>
        <taxon>Nitrospirota</taxon>
        <taxon>Nitrospiria</taxon>
        <taxon>Nitrospirales</taxon>
        <taxon>Nitrospiraceae</taxon>
        <taxon>Nitrospira</taxon>
    </lineage>
</organism>
<evidence type="ECO:0000259" key="8">
    <source>
        <dbReference type="Pfam" id="PF00916"/>
    </source>
</evidence>